<organism evidence="4">
    <name type="scientific">marine sediment metagenome</name>
    <dbReference type="NCBI Taxonomy" id="412755"/>
    <lineage>
        <taxon>unclassified sequences</taxon>
        <taxon>metagenomes</taxon>
        <taxon>ecological metagenomes</taxon>
    </lineage>
</organism>
<dbReference type="PIRSF" id="PIRSF000398">
    <property type="entry name" value="M_m6A_EcoRV"/>
    <property type="match status" value="1"/>
</dbReference>
<name>A0A0F9TMK4_9ZZZZ</name>
<dbReference type="PANTHER" id="PTHR30481:SF4">
    <property type="entry name" value="SITE-SPECIFIC DNA-METHYLTRANSFERASE (ADENINE-SPECIFIC)"/>
    <property type="match status" value="1"/>
</dbReference>
<dbReference type="Gene3D" id="3.40.50.150">
    <property type="entry name" value="Vaccinia Virus protein VP39"/>
    <property type="match status" value="2"/>
</dbReference>
<evidence type="ECO:0000256" key="3">
    <source>
        <dbReference type="ARBA" id="ARBA00022691"/>
    </source>
</evidence>
<dbReference type="PRINTS" id="PR00505">
    <property type="entry name" value="D12N6MTFRASE"/>
</dbReference>
<dbReference type="InterPro" id="IPR029063">
    <property type="entry name" value="SAM-dependent_MTases_sf"/>
</dbReference>
<dbReference type="GO" id="GO:0006298">
    <property type="term" value="P:mismatch repair"/>
    <property type="evidence" value="ECO:0007669"/>
    <property type="project" value="TreeGrafter"/>
</dbReference>
<accession>A0A0F9TMK4</accession>
<dbReference type="GO" id="GO:1904047">
    <property type="term" value="F:S-adenosyl-L-methionine binding"/>
    <property type="evidence" value="ECO:0007669"/>
    <property type="project" value="TreeGrafter"/>
</dbReference>
<dbReference type="EMBL" id="LAZR01001566">
    <property type="protein sequence ID" value="KKN42663.1"/>
    <property type="molecule type" value="Genomic_DNA"/>
</dbReference>
<protein>
    <submittedName>
        <fullName evidence="4">Uncharacterized protein</fullName>
    </submittedName>
</protein>
<evidence type="ECO:0000256" key="1">
    <source>
        <dbReference type="ARBA" id="ARBA00022603"/>
    </source>
</evidence>
<gene>
    <name evidence="4" type="ORF">LCGC14_0711150</name>
</gene>
<dbReference type="GO" id="GO:0009007">
    <property type="term" value="F:site-specific DNA-methyltransferase (adenine-specific) activity"/>
    <property type="evidence" value="ECO:0007669"/>
    <property type="project" value="UniProtKB-EC"/>
</dbReference>
<dbReference type="GO" id="GO:0009307">
    <property type="term" value="P:DNA restriction-modification system"/>
    <property type="evidence" value="ECO:0007669"/>
    <property type="project" value="InterPro"/>
</dbReference>
<dbReference type="Pfam" id="PF02086">
    <property type="entry name" value="MethyltransfD12"/>
    <property type="match status" value="1"/>
</dbReference>
<dbReference type="GO" id="GO:0032259">
    <property type="term" value="P:methylation"/>
    <property type="evidence" value="ECO:0007669"/>
    <property type="project" value="UniProtKB-KW"/>
</dbReference>
<evidence type="ECO:0000313" key="4">
    <source>
        <dbReference type="EMBL" id="KKN42663.1"/>
    </source>
</evidence>
<dbReference type="SUPFAM" id="SSF53335">
    <property type="entry name" value="S-adenosyl-L-methionine-dependent methyltransferases"/>
    <property type="match status" value="1"/>
</dbReference>
<comment type="caution">
    <text evidence="4">The sequence shown here is derived from an EMBL/GenBank/DDBJ whole genome shotgun (WGS) entry which is preliminary data.</text>
</comment>
<dbReference type="GO" id="GO:0043565">
    <property type="term" value="F:sequence-specific DNA binding"/>
    <property type="evidence" value="ECO:0007669"/>
    <property type="project" value="TreeGrafter"/>
</dbReference>
<reference evidence="4" key="1">
    <citation type="journal article" date="2015" name="Nature">
        <title>Complex archaea that bridge the gap between prokaryotes and eukaryotes.</title>
        <authorList>
            <person name="Spang A."/>
            <person name="Saw J.H."/>
            <person name="Jorgensen S.L."/>
            <person name="Zaremba-Niedzwiedzka K."/>
            <person name="Martijn J."/>
            <person name="Lind A.E."/>
            <person name="van Eijk R."/>
            <person name="Schleper C."/>
            <person name="Guy L."/>
            <person name="Ettema T.J."/>
        </authorList>
    </citation>
    <scope>NUCLEOTIDE SEQUENCE</scope>
</reference>
<keyword evidence="1" id="KW-0489">Methyltransferase</keyword>
<dbReference type="InterPro" id="IPR012263">
    <property type="entry name" value="M_m6A_EcoRV"/>
</dbReference>
<dbReference type="AlphaFoldDB" id="A0A0F9TMK4"/>
<dbReference type="InterPro" id="IPR012327">
    <property type="entry name" value="MeTrfase_D12"/>
</dbReference>
<dbReference type="PANTHER" id="PTHR30481">
    <property type="entry name" value="DNA ADENINE METHYLASE"/>
    <property type="match status" value="1"/>
</dbReference>
<sequence>MTSILSYPGSKWNLAPKIVASMPSHDTYVEVFGGTGAVLITKPRSKNEIYNDIDDNLVTLFRVVRDPGKRQKLIELLTLTPYSRSQFYECHKKLGAKNYENDIEQAWLTFVVSNQSLSGLGLARTASWSMGPRLTIRSKWTKKIQNILSLAHRFEQVQIECRPWDYIIRTYDTKKTLFYLDPPYVTDTREPTLYNMEMFPHEHVTLIKQLLELKGMAIVSGYDFSYYEKLTDAGWERTTIDVHAIMGGKQHDARKEILWYSPNCNQDGDQQRLF</sequence>
<keyword evidence="3" id="KW-0949">S-adenosyl-L-methionine</keyword>
<proteinExistence type="predicted"/>
<evidence type="ECO:0000256" key="2">
    <source>
        <dbReference type="ARBA" id="ARBA00022679"/>
    </source>
</evidence>
<keyword evidence="2" id="KW-0808">Transferase</keyword>